<dbReference type="Proteomes" id="UP000435138">
    <property type="component" value="Unassembled WGS sequence"/>
</dbReference>
<feature type="transmembrane region" description="Helical" evidence="6">
    <location>
        <begin position="69"/>
        <end position="89"/>
    </location>
</feature>
<evidence type="ECO:0000256" key="1">
    <source>
        <dbReference type="ARBA" id="ARBA00004651"/>
    </source>
</evidence>
<evidence type="ECO:0000256" key="4">
    <source>
        <dbReference type="ARBA" id="ARBA00022989"/>
    </source>
</evidence>
<proteinExistence type="predicted"/>
<dbReference type="PANTHER" id="PTHR30086:SF20">
    <property type="entry name" value="ARGININE EXPORTER PROTEIN ARGO-RELATED"/>
    <property type="match status" value="1"/>
</dbReference>
<dbReference type="PANTHER" id="PTHR30086">
    <property type="entry name" value="ARGININE EXPORTER PROTEIN ARGO"/>
    <property type="match status" value="1"/>
</dbReference>
<keyword evidence="2" id="KW-1003">Cell membrane</keyword>
<protein>
    <submittedName>
        <fullName evidence="7">LysE family translocator</fullName>
    </submittedName>
</protein>
<comment type="caution">
    <text evidence="7">The sequence shown here is derived from an EMBL/GenBank/DDBJ whole genome shotgun (WGS) entry which is preliminary data.</text>
</comment>
<keyword evidence="3 6" id="KW-0812">Transmembrane</keyword>
<dbReference type="EMBL" id="WIXI01000043">
    <property type="protein sequence ID" value="MQY47061.1"/>
    <property type="molecule type" value="Genomic_DNA"/>
</dbReference>
<keyword evidence="5 6" id="KW-0472">Membrane</keyword>
<dbReference type="GO" id="GO:0015171">
    <property type="term" value="F:amino acid transmembrane transporter activity"/>
    <property type="evidence" value="ECO:0007669"/>
    <property type="project" value="TreeGrafter"/>
</dbReference>
<feature type="transmembrane region" description="Helical" evidence="6">
    <location>
        <begin position="6"/>
        <end position="28"/>
    </location>
</feature>
<evidence type="ECO:0000256" key="6">
    <source>
        <dbReference type="SAM" id="Phobius"/>
    </source>
</evidence>
<name>A0A6A8AE89_9HYPH</name>
<feature type="transmembrane region" description="Helical" evidence="6">
    <location>
        <begin position="182"/>
        <end position="200"/>
    </location>
</feature>
<evidence type="ECO:0000256" key="2">
    <source>
        <dbReference type="ARBA" id="ARBA00022475"/>
    </source>
</evidence>
<evidence type="ECO:0000313" key="8">
    <source>
        <dbReference type="Proteomes" id="UP000435138"/>
    </source>
</evidence>
<feature type="transmembrane region" description="Helical" evidence="6">
    <location>
        <begin position="40"/>
        <end position="63"/>
    </location>
</feature>
<feature type="transmembrane region" description="Helical" evidence="6">
    <location>
        <begin position="109"/>
        <end position="131"/>
    </location>
</feature>
<dbReference type="GO" id="GO:0005886">
    <property type="term" value="C:plasma membrane"/>
    <property type="evidence" value="ECO:0007669"/>
    <property type="project" value="UniProtKB-SubCell"/>
</dbReference>
<evidence type="ECO:0000256" key="3">
    <source>
        <dbReference type="ARBA" id="ARBA00022692"/>
    </source>
</evidence>
<sequence>MEVSTVAAFWAISMLFVITPGADWAYAITAGLSNRAATPAVGGLLTGHLVATIAVSAGAGVLISSIPHAMATLTIAGAAYLLWLGIGMLRHPPVPGTGNAQVQTTSASWALKGFGVSGLNPKVFLLFLAVLPQFSEPSAVLPVSVQMAVLGLVHVFNCAVAYTLVAAFANAVLRSRPEAARVVSRLSGAAMVGIAVLLTFEQMH</sequence>
<organism evidence="7 8">
    <name type="scientific">Endobacterium cereale</name>
    <dbReference type="NCBI Taxonomy" id="2663029"/>
    <lineage>
        <taxon>Bacteria</taxon>
        <taxon>Pseudomonadati</taxon>
        <taxon>Pseudomonadota</taxon>
        <taxon>Alphaproteobacteria</taxon>
        <taxon>Hyphomicrobiales</taxon>
        <taxon>Rhizobiaceae</taxon>
        <taxon>Endobacterium</taxon>
    </lineage>
</organism>
<feature type="transmembrane region" description="Helical" evidence="6">
    <location>
        <begin position="151"/>
        <end position="173"/>
    </location>
</feature>
<gene>
    <name evidence="7" type="ORF">GAO09_13565</name>
</gene>
<comment type="subcellular location">
    <subcellularLocation>
        <location evidence="1">Cell membrane</location>
        <topology evidence="1">Multi-pass membrane protein</topology>
    </subcellularLocation>
</comment>
<dbReference type="RefSeq" id="WP_153354529.1">
    <property type="nucleotide sequence ID" value="NZ_JAYKOO010000002.1"/>
</dbReference>
<dbReference type="AlphaFoldDB" id="A0A6A8AE89"/>
<evidence type="ECO:0000313" key="7">
    <source>
        <dbReference type="EMBL" id="MQY47061.1"/>
    </source>
</evidence>
<reference evidence="7 8" key="1">
    <citation type="submission" date="2019-11" db="EMBL/GenBank/DDBJ databases">
        <title>Genome analysis of Rhizobacterium cereale a novel genus and species isolated from maize roots in North Spain.</title>
        <authorList>
            <person name="Menendez E."/>
            <person name="Flores-Felix J.D."/>
            <person name="Ramirez-Bahena M.-H."/>
            <person name="Igual J.M."/>
            <person name="Garcia-Fraile P."/>
            <person name="Peix A."/>
            <person name="Velazquez E."/>
        </authorList>
    </citation>
    <scope>NUCLEOTIDE SEQUENCE [LARGE SCALE GENOMIC DNA]</scope>
    <source>
        <strain evidence="7 8">RZME27</strain>
    </source>
</reference>
<keyword evidence="8" id="KW-1185">Reference proteome</keyword>
<evidence type="ECO:0000256" key="5">
    <source>
        <dbReference type="ARBA" id="ARBA00023136"/>
    </source>
</evidence>
<accession>A0A6A8AE89</accession>
<keyword evidence="4 6" id="KW-1133">Transmembrane helix</keyword>
<dbReference type="Pfam" id="PF01810">
    <property type="entry name" value="LysE"/>
    <property type="match status" value="1"/>
</dbReference>
<dbReference type="InterPro" id="IPR001123">
    <property type="entry name" value="LeuE-type"/>
</dbReference>